<dbReference type="FunFam" id="3.30.70.330:FF:000441">
    <property type="entry name" value="Polyadenylate-binding protein"/>
    <property type="match status" value="1"/>
</dbReference>
<organism evidence="15">
    <name type="scientific">Absidia glauca</name>
    <name type="common">Pin mould</name>
    <dbReference type="NCBI Taxonomy" id="4829"/>
    <lineage>
        <taxon>Eukaryota</taxon>
        <taxon>Fungi</taxon>
        <taxon>Fungi incertae sedis</taxon>
        <taxon>Mucoromycota</taxon>
        <taxon>Mucoromycotina</taxon>
        <taxon>Mucoromycetes</taxon>
        <taxon>Mucorales</taxon>
        <taxon>Cunninghamellaceae</taxon>
        <taxon>Absidia</taxon>
    </lineage>
</organism>
<dbReference type="InterPro" id="IPR034364">
    <property type="entry name" value="PABP_RRM1"/>
</dbReference>
<dbReference type="SMART" id="SM00517">
    <property type="entry name" value="PolyA"/>
    <property type="match status" value="1"/>
</dbReference>
<keyword evidence="4" id="KW-0813">Transport</keyword>
<dbReference type="FunCoup" id="A0A168MV35">
    <property type="interactions" value="587"/>
</dbReference>
<dbReference type="InterPro" id="IPR012677">
    <property type="entry name" value="Nucleotide-bd_a/b_plait_sf"/>
</dbReference>
<name>A0A168MV35_ABSGL</name>
<dbReference type="CDD" id="cd12378">
    <property type="entry name" value="RRM1_I_PABPs"/>
    <property type="match status" value="1"/>
</dbReference>
<dbReference type="SUPFAM" id="SSF63570">
    <property type="entry name" value="PABC (PABP) domain"/>
    <property type="match status" value="1"/>
</dbReference>
<feature type="domain" description="RRM" evidence="14">
    <location>
        <begin position="135"/>
        <end position="212"/>
    </location>
</feature>
<dbReference type="Pfam" id="PF00658">
    <property type="entry name" value="MLLE"/>
    <property type="match status" value="1"/>
</dbReference>
<sequence>MSSQSPNPPVVATQQDQQTPKDSSSPTRADIPVGTDSADSGSSSTSASLYVGELDPMVTEAMLFEMFNSIGPVASIRVCRDAVTRRSLGYAYVNFHNVLDGERALENLNYSLIKGKPCRMMWSQRDPSLRKTGSGNIFIKNLDVTIDNKALHDTFSAFGNILSCKIATDEGGYSKGYGFVHYETEEAAENAIKHVDGMLLNDKKVFVGRHIARKERLAQMDGSRAKFTNVYVKNLGLETTDEEFHSLFSKYGPVTSALVSRDDTGASKGFGFVNFENPDDALNAVNALNETEHNGKILYVGRAQKKSEREEELRKQHEQAKMEKLAKYQGVNLYVKNLDDDLTDEKLSQEFSVYGVVTSAKIMRDDKGISKGFGFVCFSSPDEATKAVTEMNGKMIGSKPIYVALAQRKEARRSQLEAQMNQRSQMRMQQMGAMPGVPDYMAGAPMYYPPPSGFRPVFPPGGMVPGPRWAPQPRPGQPMPGYGGHPNSYPMQQRPPRMLLEMDNGELLNLLEDKASLDRKIDEAMNVLKAHLADESK</sequence>
<dbReference type="PROSITE" id="PS50102">
    <property type="entry name" value="RRM"/>
    <property type="match status" value="4"/>
</dbReference>
<dbReference type="STRING" id="4829.A0A168MV35"/>
<protein>
    <recommendedName>
        <fullName evidence="14">RRM domain-containing protein</fullName>
    </recommendedName>
</protein>
<evidence type="ECO:0000256" key="13">
    <source>
        <dbReference type="SAM" id="MobiDB-lite"/>
    </source>
</evidence>
<dbReference type="InterPro" id="IPR003954">
    <property type="entry name" value="RRM_euk-type"/>
</dbReference>
<dbReference type="InterPro" id="IPR000504">
    <property type="entry name" value="RRM_dom"/>
</dbReference>
<keyword evidence="6" id="KW-0507">mRNA processing</keyword>
<feature type="domain" description="RRM" evidence="14">
    <location>
        <begin position="47"/>
        <end position="125"/>
    </location>
</feature>
<dbReference type="Gene3D" id="1.10.1900.10">
    <property type="entry name" value="c-terminal domain of poly(a) binding protein"/>
    <property type="match status" value="1"/>
</dbReference>
<proteinExistence type="inferred from homology"/>
<dbReference type="SUPFAM" id="SSF54928">
    <property type="entry name" value="RNA-binding domain, RBD"/>
    <property type="match status" value="2"/>
</dbReference>
<dbReference type="OrthoDB" id="19742at2759"/>
<keyword evidence="5" id="KW-0963">Cytoplasm</keyword>
<dbReference type="InterPro" id="IPR036053">
    <property type="entry name" value="PABP-dom"/>
</dbReference>
<evidence type="ECO:0000256" key="12">
    <source>
        <dbReference type="PROSITE-ProRule" id="PRU00176"/>
    </source>
</evidence>
<evidence type="ECO:0000256" key="9">
    <source>
        <dbReference type="ARBA" id="ARBA00022845"/>
    </source>
</evidence>
<dbReference type="Pfam" id="PF00076">
    <property type="entry name" value="RRM_1"/>
    <property type="match status" value="4"/>
</dbReference>
<feature type="domain" description="RRM" evidence="14">
    <location>
        <begin position="331"/>
        <end position="408"/>
    </location>
</feature>
<comment type="subcellular location">
    <subcellularLocation>
        <location evidence="2">Cytoplasm</location>
    </subcellularLocation>
    <subcellularLocation>
        <location evidence="1">Nucleus</location>
    </subcellularLocation>
</comment>
<dbReference type="NCBIfam" id="TIGR01628">
    <property type="entry name" value="PABP-1234"/>
    <property type="match status" value="1"/>
</dbReference>
<dbReference type="InParanoid" id="A0A168MV35"/>
<dbReference type="GO" id="GO:0006417">
    <property type="term" value="P:regulation of translation"/>
    <property type="evidence" value="ECO:0007669"/>
    <property type="project" value="UniProtKB-KW"/>
</dbReference>
<dbReference type="CDD" id="cd12379">
    <property type="entry name" value="RRM2_I_PABPs"/>
    <property type="match status" value="1"/>
</dbReference>
<evidence type="ECO:0000313" key="15">
    <source>
        <dbReference type="EMBL" id="SAL99268.1"/>
    </source>
</evidence>
<evidence type="ECO:0000256" key="7">
    <source>
        <dbReference type="ARBA" id="ARBA00022737"/>
    </source>
</evidence>
<dbReference type="GO" id="GO:0051028">
    <property type="term" value="P:mRNA transport"/>
    <property type="evidence" value="ECO:0007669"/>
    <property type="project" value="UniProtKB-KW"/>
</dbReference>
<dbReference type="CDD" id="cd12380">
    <property type="entry name" value="RRM3_I_PABPs"/>
    <property type="match status" value="1"/>
</dbReference>
<keyword evidence="10 12" id="KW-0694">RNA-binding</keyword>
<feature type="domain" description="RRM" evidence="14">
    <location>
        <begin position="228"/>
        <end position="305"/>
    </location>
</feature>
<dbReference type="GO" id="GO:0006397">
    <property type="term" value="P:mRNA processing"/>
    <property type="evidence" value="ECO:0007669"/>
    <property type="project" value="UniProtKB-KW"/>
</dbReference>
<evidence type="ECO:0000256" key="2">
    <source>
        <dbReference type="ARBA" id="ARBA00004496"/>
    </source>
</evidence>
<keyword evidence="7" id="KW-0677">Repeat</keyword>
<evidence type="ECO:0000256" key="3">
    <source>
        <dbReference type="ARBA" id="ARBA00008557"/>
    </source>
</evidence>
<dbReference type="AlphaFoldDB" id="A0A168MV35"/>
<evidence type="ECO:0000259" key="14">
    <source>
        <dbReference type="PROSITE" id="PS50102"/>
    </source>
</evidence>
<dbReference type="SMART" id="SM00361">
    <property type="entry name" value="RRM_1"/>
    <property type="match status" value="4"/>
</dbReference>
<reference evidence="15" key="1">
    <citation type="submission" date="2016-04" db="EMBL/GenBank/DDBJ databases">
        <authorList>
            <person name="Evans L.H."/>
            <person name="Alamgir A."/>
            <person name="Owens N."/>
            <person name="Weber N.D."/>
            <person name="Virtaneva K."/>
            <person name="Barbian K."/>
            <person name="Babar A."/>
            <person name="Rosenke K."/>
        </authorList>
    </citation>
    <scope>NUCLEOTIDE SEQUENCE [LARGE SCALE GENOMIC DNA]</scope>
    <source>
        <strain evidence="15">CBS 101.48</strain>
    </source>
</reference>
<dbReference type="InterPro" id="IPR045305">
    <property type="entry name" value="RRM2_I_PABPs"/>
</dbReference>
<dbReference type="EMBL" id="LT552609">
    <property type="protein sequence ID" value="SAL99268.1"/>
    <property type="molecule type" value="Genomic_DNA"/>
</dbReference>
<keyword evidence="9" id="KW-0810">Translation regulation</keyword>
<feature type="compositionally biased region" description="Low complexity" evidence="13">
    <location>
        <begin position="34"/>
        <end position="46"/>
    </location>
</feature>
<gene>
    <name evidence="15" type="primary">ABSGL_04869.1 scaffold 6065</name>
</gene>
<evidence type="ECO:0000256" key="10">
    <source>
        <dbReference type="ARBA" id="ARBA00022884"/>
    </source>
</evidence>
<evidence type="ECO:0000256" key="11">
    <source>
        <dbReference type="ARBA" id="ARBA00023242"/>
    </source>
</evidence>
<dbReference type="InterPro" id="IPR035979">
    <property type="entry name" value="RBD_domain_sf"/>
</dbReference>
<dbReference type="FunFam" id="3.30.70.330:FF:000003">
    <property type="entry name" value="Polyadenylate-binding protein"/>
    <property type="match status" value="1"/>
</dbReference>
<comment type="similarity">
    <text evidence="3">Belongs to the polyadenylate-binding protein type-1 family.</text>
</comment>
<evidence type="ECO:0000256" key="6">
    <source>
        <dbReference type="ARBA" id="ARBA00022664"/>
    </source>
</evidence>
<dbReference type="CDD" id="cd12381">
    <property type="entry name" value="RRM4_I_PABPs"/>
    <property type="match status" value="1"/>
</dbReference>
<evidence type="ECO:0000256" key="1">
    <source>
        <dbReference type="ARBA" id="ARBA00004123"/>
    </source>
</evidence>
<dbReference type="FunFam" id="3.30.70.330:FF:000520">
    <property type="entry name" value="Polyadenylate-binding protein"/>
    <property type="match status" value="1"/>
</dbReference>
<keyword evidence="16" id="KW-1185">Reference proteome</keyword>
<dbReference type="Proteomes" id="UP000078561">
    <property type="component" value="Unassembled WGS sequence"/>
</dbReference>
<evidence type="ECO:0000256" key="5">
    <source>
        <dbReference type="ARBA" id="ARBA00022490"/>
    </source>
</evidence>
<evidence type="ECO:0000256" key="4">
    <source>
        <dbReference type="ARBA" id="ARBA00022448"/>
    </source>
</evidence>
<feature type="compositionally biased region" description="Polar residues" evidence="13">
    <location>
        <begin position="12"/>
        <end position="27"/>
    </location>
</feature>
<feature type="region of interest" description="Disordered" evidence="13">
    <location>
        <begin position="1"/>
        <end position="46"/>
    </location>
</feature>
<dbReference type="PANTHER" id="PTHR24012">
    <property type="entry name" value="RNA BINDING PROTEIN"/>
    <property type="match status" value="1"/>
</dbReference>
<dbReference type="InterPro" id="IPR002004">
    <property type="entry name" value="PABP_HYD_C"/>
</dbReference>
<dbReference type="FunFam" id="3.30.70.330:FF:000648">
    <property type="entry name" value="Polyadenylate-binding protein"/>
    <property type="match status" value="1"/>
</dbReference>
<keyword evidence="8" id="KW-0509">mRNA transport</keyword>
<dbReference type="GO" id="GO:0003723">
    <property type="term" value="F:RNA binding"/>
    <property type="evidence" value="ECO:0007669"/>
    <property type="project" value="UniProtKB-UniRule"/>
</dbReference>
<dbReference type="GO" id="GO:0005634">
    <property type="term" value="C:nucleus"/>
    <property type="evidence" value="ECO:0007669"/>
    <property type="project" value="UniProtKB-SubCell"/>
</dbReference>
<keyword evidence="11" id="KW-0539">Nucleus</keyword>
<evidence type="ECO:0000256" key="8">
    <source>
        <dbReference type="ARBA" id="ARBA00022816"/>
    </source>
</evidence>
<dbReference type="SMART" id="SM00360">
    <property type="entry name" value="RRM"/>
    <property type="match status" value="4"/>
</dbReference>
<evidence type="ECO:0000313" key="16">
    <source>
        <dbReference type="Proteomes" id="UP000078561"/>
    </source>
</evidence>
<dbReference type="Gene3D" id="3.30.70.330">
    <property type="match status" value="4"/>
</dbReference>
<dbReference type="InterPro" id="IPR006515">
    <property type="entry name" value="PABP_1234"/>
</dbReference>
<dbReference type="GO" id="GO:0005737">
    <property type="term" value="C:cytoplasm"/>
    <property type="evidence" value="ECO:0007669"/>
    <property type="project" value="UniProtKB-SubCell"/>
</dbReference>
<dbReference type="OMA" id="NATYSMA"/>
<accession>A0A168MV35</accession>